<proteinExistence type="predicted"/>
<dbReference type="RefSeq" id="WP_054291540.1">
    <property type="nucleotide sequence ID" value="NZ_CP012752.1"/>
</dbReference>
<evidence type="ECO:0000313" key="1">
    <source>
        <dbReference type="EMBL" id="ALG09636.1"/>
    </source>
</evidence>
<dbReference type="Proteomes" id="UP000063699">
    <property type="component" value="Chromosome"/>
</dbReference>
<dbReference type="AlphaFoldDB" id="A0A0N9I5F1"/>
<organism evidence="1 2">
    <name type="scientific">Kibdelosporangium phytohabitans</name>
    <dbReference type="NCBI Taxonomy" id="860235"/>
    <lineage>
        <taxon>Bacteria</taxon>
        <taxon>Bacillati</taxon>
        <taxon>Actinomycetota</taxon>
        <taxon>Actinomycetes</taxon>
        <taxon>Pseudonocardiales</taxon>
        <taxon>Pseudonocardiaceae</taxon>
        <taxon>Kibdelosporangium</taxon>
    </lineage>
</organism>
<sequence length="153" mass="15855">MVIVVGAGDATDALTDPADQEVVERLRILCDEIDPVPAGLADTVGFALEHTDPGGETLRPVTQGADDRSRVRVFGGADTTILISVVESGAVTVRVDGWVAPAAACRVRLRTTAGVLEVSANAAGRFTYAAVRRGPAKISLCGKDCVSTPALRL</sequence>
<dbReference type="STRING" id="860235.AOZ06_24460"/>
<gene>
    <name evidence="1" type="ORF">AOZ06_24460</name>
</gene>
<dbReference type="EMBL" id="CP012752">
    <property type="protein sequence ID" value="ALG09636.1"/>
    <property type="molecule type" value="Genomic_DNA"/>
</dbReference>
<dbReference type="OrthoDB" id="3689408at2"/>
<accession>A0A0N9I5F1</accession>
<keyword evidence="2" id="KW-1185">Reference proteome</keyword>
<protein>
    <submittedName>
        <fullName evidence="1">Uncharacterized protein</fullName>
    </submittedName>
</protein>
<reference evidence="1 2" key="1">
    <citation type="submission" date="2015-07" db="EMBL/GenBank/DDBJ databases">
        <title>Genome sequencing of Kibdelosporangium phytohabitans.</title>
        <authorList>
            <person name="Qin S."/>
            <person name="Xing K."/>
        </authorList>
    </citation>
    <scope>NUCLEOTIDE SEQUENCE [LARGE SCALE GENOMIC DNA]</scope>
    <source>
        <strain evidence="1 2">KLBMP1111</strain>
    </source>
</reference>
<name>A0A0N9I5F1_9PSEU</name>
<evidence type="ECO:0000313" key="2">
    <source>
        <dbReference type="Proteomes" id="UP000063699"/>
    </source>
</evidence>
<dbReference type="KEGG" id="kphy:AOZ06_24460"/>